<accession>A0AAN7VHZ8</accession>
<comment type="similarity">
    <text evidence="1 4">Belongs to the tektin family.</text>
</comment>
<feature type="region of interest" description="Disordered" evidence="6">
    <location>
        <begin position="1"/>
        <end position="51"/>
    </location>
</feature>
<dbReference type="Proteomes" id="UP001329430">
    <property type="component" value="Chromosome 3"/>
</dbReference>
<dbReference type="GO" id="GO:0060294">
    <property type="term" value="P:cilium movement involved in cell motility"/>
    <property type="evidence" value="ECO:0007669"/>
    <property type="project" value="UniProtKB-UniRule"/>
</dbReference>
<gene>
    <name evidence="7" type="ORF">RI129_004285</name>
</gene>
<evidence type="ECO:0000256" key="3">
    <source>
        <dbReference type="ARBA" id="ARBA00023054"/>
    </source>
</evidence>
<sequence length="485" mass="55331">MAATAGRLSPGAENPNALPPVRNELRPVPKAGPACYLSQPGDPTIQAKQDEMGPIGPCASGILDWCPNAGTTGIRPIVDKYSITRYSEVEWRKRNSEILNMAVEGDKEANLCDWNSRKCMEQTRADVDKNQEDNTKRLNQREQDIHRWKCELEMAISALYEEIGLLEEQRKRLKAAGAVLNVPQAIVGECLERRTGRLDSDLIRDEVEEELIKEIALTAEIRQIFARTLKEIEIQLSENKTAKQRLEYDWSDKVVAHKIEALNCGLNNKSKIIMFKNASVVFPEEQSTEEHWENFTRETLQEAEATRQRSVTLRATLDSILTNASRDLRSQADKVEIALSQRLECNEQVKIKLENELKKILQRLANVEDVIRDLRAAIQRMDIPMKKAQTRLDNRLVRPRVENCRDIAHFGLIEEVKVIGENVSALNAQLNAVIQNQDELIEIRNKLEKEIMIKRNSLEIDRARVRQLRSHYPSASQLSGYSNLL</sequence>
<proteinExistence type="inferred from homology"/>
<dbReference type="PANTHER" id="PTHR19960:SF12">
    <property type="entry name" value="TEKTIN-4"/>
    <property type="match status" value="1"/>
</dbReference>
<evidence type="ECO:0000313" key="8">
    <source>
        <dbReference type="Proteomes" id="UP001329430"/>
    </source>
</evidence>
<dbReference type="InterPro" id="IPR048256">
    <property type="entry name" value="Tektin-like"/>
</dbReference>
<protein>
    <recommendedName>
        <fullName evidence="4">Tektin</fullName>
    </recommendedName>
</protein>
<keyword evidence="8" id="KW-1185">Reference proteome</keyword>
<keyword evidence="2" id="KW-0963">Cytoplasm</keyword>
<dbReference type="GO" id="GO:0005634">
    <property type="term" value="C:nucleus"/>
    <property type="evidence" value="ECO:0007669"/>
    <property type="project" value="TreeGrafter"/>
</dbReference>
<evidence type="ECO:0000256" key="1">
    <source>
        <dbReference type="ARBA" id="ARBA00007209"/>
    </source>
</evidence>
<comment type="caution">
    <text evidence="7">The sequence shown here is derived from an EMBL/GenBank/DDBJ whole genome shotgun (WGS) entry which is preliminary data.</text>
</comment>
<comment type="subcellular location">
    <subcellularLocation>
        <location evidence="4">Cytoplasm</location>
        <location evidence="4">Cytoskeleton</location>
        <location evidence="4">Cilium axoneme</location>
    </subcellularLocation>
</comment>
<evidence type="ECO:0000313" key="7">
    <source>
        <dbReference type="EMBL" id="KAK5645821.1"/>
    </source>
</evidence>
<dbReference type="AlphaFoldDB" id="A0AAN7VHZ8"/>
<reference evidence="7 8" key="1">
    <citation type="journal article" date="2024" name="Insects">
        <title>An Improved Chromosome-Level Genome Assembly of the Firefly Pyrocoelia pectoralis.</title>
        <authorList>
            <person name="Fu X."/>
            <person name="Meyer-Rochow V.B."/>
            <person name="Ballantyne L."/>
            <person name="Zhu X."/>
        </authorList>
    </citation>
    <scope>NUCLEOTIDE SEQUENCE [LARGE SCALE GENOMIC DNA]</scope>
    <source>
        <strain evidence="7">XCY_ONT2</strain>
    </source>
</reference>
<dbReference type="Pfam" id="PF03148">
    <property type="entry name" value="Tektin"/>
    <property type="match status" value="1"/>
</dbReference>
<dbReference type="GO" id="GO:0060271">
    <property type="term" value="P:cilium assembly"/>
    <property type="evidence" value="ECO:0007669"/>
    <property type="project" value="UniProtKB-UniRule"/>
</dbReference>
<dbReference type="PANTHER" id="PTHR19960">
    <property type="entry name" value="TEKTIN"/>
    <property type="match status" value="1"/>
</dbReference>
<dbReference type="GO" id="GO:0015630">
    <property type="term" value="C:microtubule cytoskeleton"/>
    <property type="evidence" value="ECO:0007669"/>
    <property type="project" value="UniProtKB-UniRule"/>
</dbReference>
<dbReference type="GO" id="GO:0005930">
    <property type="term" value="C:axoneme"/>
    <property type="evidence" value="ECO:0007669"/>
    <property type="project" value="UniProtKB-SubCell"/>
</dbReference>
<evidence type="ECO:0000256" key="2">
    <source>
        <dbReference type="ARBA" id="ARBA00022490"/>
    </source>
</evidence>
<feature type="coiled-coil region" evidence="5">
    <location>
        <begin position="343"/>
        <end position="377"/>
    </location>
</feature>
<keyword evidence="4" id="KW-0282">Flagellum</keyword>
<evidence type="ECO:0000256" key="4">
    <source>
        <dbReference type="RuleBase" id="RU367040"/>
    </source>
</evidence>
<dbReference type="InterPro" id="IPR000435">
    <property type="entry name" value="Tektins"/>
</dbReference>
<organism evidence="7 8">
    <name type="scientific">Pyrocoelia pectoralis</name>
    <dbReference type="NCBI Taxonomy" id="417401"/>
    <lineage>
        <taxon>Eukaryota</taxon>
        <taxon>Metazoa</taxon>
        <taxon>Ecdysozoa</taxon>
        <taxon>Arthropoda</taxon>
        <taxon>Hexapoda</taxon>
        <taxon>Insecta</taxon>
        <taxon>Pterygota</taxon>
        <taxon>Neoptera</taxon>
        <taxon>Endopterygota</taxon>
        <taxon>Coleoptera</taxon>
        <taxon>Polyphaga</taxon>
        <taxon>Elateriformia</taxon>
        <taxon>Elateroidea</taxon>
        <taxon>Lampyridae</taxon>
        <taxon>Lampyrinae</taxon>
        <taxon>Pyrocoelia</taxon>
    </lineage>
</organism>
<keyword evidence="3 5" id="KW-0175">Coiled coil</keyword>
<keyword evidence="4" id="KW-0966">Cell projection</keyword>
<evidence type="ECO:0000256" key="6">
    <source>
        <dbReference type="SAM" id="MobiDB-lite"/>
    </source>
</evidence>
<name>A0AAN7VHZ8_9COLE</name>
<evidence type="ECO:0000256" key="5">
    <source>
        <dbReference type="SAM" id="Coils"/>
    </source>
</evidence>
<dbReference type="EMBL" id="JAVRBK010000003">
    <property type="protein sequence ID" value="KAK5645821.1"/>
    <property type="molecule type" value="Genomic_DNA"/>
</dbReference>
<keyword evidence="4" id="KW-0969">Cilium</keyword>
<dbReference type="PRINTS" id="PR00511">
    <property type="entry name" value="TEKTIN"/>
</dbReference>